<name>A0A0F9AG01_9ZZZZ</name>
<sequence length="93" mass="10443">MSLLNAEAMQKAKRAAAVLRERRHEVVRRVRFGADGSTAPARTVRLTSKDDKRLWLRHLAQQAQNEQEGFLEGESAQVAIEHPAVQKAVEEVV</sequence>
<evidence type="ECO:0000313" key="1">
    <source>
        <dbReference type="EMBL" id="KKL08330.1"/>
    </source>
</evidence>
<organism evidence="1">
    <name type="scientific">marine sediment metagenome</name>
    <dbReference type="NCBI Taxonomy" id="412755"/>
    <lineage>
        <taxon>unclassified sequences</taxon>
        <taxon>metagenomes</taxon>
        <taxon>ecological metagenomes</taxon>
    </lineage>
</organism>
<dbReference type="EMBL" id="LAZR01042920">
    <property type="protein sequence ID" value="KKL08330.1"/>
    <property type="molecule type" value="Genomic_DNA"/>
</dbReference>
<reference evidence="1" key="1">
    <citation type="journal article" date="2015" name="Nature">
        <title>Complex archaea that bridge the gap between prokaryotes and eukaryotes.</title>
        <authorList>
            <person name="Spang A."/>
            <person name="Saw J.H."/>
            <person name="Jorgensen S.L."/>
            <person name="Zaremba-Niedzwiedzka K."/>
            <person name="Martijn J."/>
            <person name="Lind A.E."/>
            <person name="van Eijk R."/>
            <person name="Schleper C."/>
            <person name="Guy L."/>
            <person name="Ettema T.J."/>
        </authorList>
    </citation>
    <scope>NUCLEOTIDE SEQUENCE</scope>
</reference>
<proteinExistence type="predicted"/>
<protein>
    <submittedName>
        <fullName evidence="1">Uncharacterized protein</fullName>
    </submittedName>
</protein>
<comment type="caution">
    <text evidence="1">The sequence shown here is derived from an EMBL/GenBank/DDBJ whole genome shotgun (WGS) entry which is preliminary data.</text>
</comment>
<dbReference type="AlphaFoldDB" id="A0A0F9AG01"/>
<gene>
    <name evidence="1" type="ORF">LCGC14_2576940</name>
</gene>
<accession>A0A0F9AG01</accession>